<feature type="chain" id="PRO_5016571787" evidence="2">
    <location>
        <begin position="28"/>
        <end position="303"/>
    </location>
</feature>
<dbReference type="InterPro" id="IPR006597">
    <property type="entry name" value="Sel1-like"/>
</dbReference>
<feature type="signal peptide" evidence="2">
    <location>
        <begin position="1"/>
        <end position="27"/>
    </location>
</feature>
<keyword evidence="4" id="KW-1185">Reference proteome</keyword>
<keyword evidence="2" id="KW-0732">Signal</keyword>
<evidence type="ECO:0000313" key="4">
    <source>
        <dbReference type="Proteomes" id="UP000254711"/>
    </source>
</evidence>
<dbReference type="AlphaFoldDB" id="A0A370KBV7"/>
<dbReference type="SUPFAM" id="SSF81901">
    <property type="entry name" value="HCP-like"/>
    <property type="match status" value="1"/>
</dbReference>
<dbReference type="EMBL" id="QQSY01000001">
    <property type="protein sequence ID" value="RDI99927.1"/>
    <property type="molecule type" value="Genomic_DNA"/>
</dbReference>
<dbReference type="Gene3D" id="1.25.40.10">
    <property type="entry name" value="Tetratricopeptide repeat domain"/>
    <property type="match status" value="1"/>
</dbReference>
<reference evidence="3 4" key="1">
    <citation type="submission" date="2018-07" db="EMBL/GenBank/DDBJ databases">
        <title>Dyella solisilvae sp. nov., isolated from the pine and broad-leaved mixed forest soil.</title>
        <authorList>
            <person name="Gao Z."/>
            <person name="Qiu L."/>
        </authorList>
    </citation>
    <scope>NUCLEOTIDE SEQUENCE [LARGE SCALE GENOMIC DNA]</scope>
    <source>
        <strain evidence="3 4">DHG54</strain>
    </source>
</reference>
<evidence type="ECO:0000256" key="1">
    <source>
        <dbReference type="SAM" id="MobiDB-lite"/>
    </source>
</evidence>
<feature type="region of interest" description="Disordered" evidence="1">
    <location>
        <begin position="30"/>
        <end position="69"/>
    </location>
</feature>
<gene>
    <name evidence="3" type="ORF">DVT68_03620</name>
</gene>
<feature type="region of interest" description="Disordered" evidence="1">
    <location>
        <begin position="274"/>
        <end position="303"/>
    </location>
</feature>
<protein>
    <submittedName>
        <fullName evidence="3">Sel1 repeat family protein</fullName>
    </submittedName>
</protein>
<proteinExistence type="predicted"/>
<dbReference type="SMART" id="SM00671">
    <property type="entry name" value="SEL1"/>
    <property type="match status" value="1"/>
</dbReference>
<dbReference type="RefSeq" id="WP_114823660.1">
    <property type="nucleotide sequence ID" value="NZ_QQSY01000001.1"/>
</dbReference>
<sequence length="303" mass="32133">MPVQKISTLPACLLAALLMFSPGAGIAAGQDSPRTIPMDEAPVTSAPPVNNDDNQGEDNSRAFNTPTDDGKPGEYYFALGAQAARKGDYGHAIAMYKVAASWAYKPAEYNLGVMYLSGQGTPVDLPTAMAWMALAAERHDPRYVRAKQLVYAHLSKEQFDQANVIWRDLLPTYGDEVALARAKAKWREALQNQTGSRVGSSGTRVMVGGASGVPNRMNSPNYDVHDGGHVNTNPAELAGVHQGDSAVAYQALRSTDNPYDPKLNPVTGHVSVGELTQTSKQAGDATKDATPAPASSSGNAQHP</sequence>
<accession>A0A370KBV7</accession>
<organism evidence="3 4">
    <name type="scientific">Dyella solisilvae</name>
    <dbReference type="NCBI Taxonomy" id="1920168"/>
    <lineage>
        <taxon>Bacteria</taxon>
        <taxon>Pseudomonadati</taxon>
        <taxon>Pseudomonadota</taxon>
        <taxon>Gammaproteobacteria</taxon>
        <taxon>Lysobacterales</taxon>
        <taxon>Rhodanobacteraceae</taxon>
        <taxon>Dyella</taxon>
    </lineage>
</organism>
<comment type="caution">
    <text evidence="3">The sequence shown here is derived from an EMBL/GenBank/DDBJ whole genome shotgun (WGS) entry which is preliminary data.</text>
</comment>
<dbReference type="OrthoDB" id="7063913at2"/>
<dbReference type="InterPro" id="IPR011990">
    <property type="entry name" value="TPR-like_helical_dom_sf"/>
</dbReference>
<dbReference type="Proteomes" id="UP000254711">
    <property type="component" value="Unassembled WGS sequence"/>
</dbReference>
<evidence type="ECO:0000256" key="2">
    <source>
        <dbReference type="SAM" id="SignalP"/>
    </source>
</evidence>
<feature type="compositionally biased region" description="Polar residues" evidence="1">
    <location>
        <begin position="293"/>
        <end position="303"/>
    </location>
</feature>
<evidence type="ECO:0000313" key="3">
    <source>
        <dbReference type="EMBL" id="RDI99927.1"/>
    </source>
</evidence>
<dbReference type="Pfam" id="PF08238">
    <property type="entry name" value="Sel1"/>
    <property type="match status" value="1"/>
</dbReference>
<name>A0A370KBV7_9GAMM</name>